<comment type="caution">
    <text evidence="1">The sequence shown here is derived from an EMBL/GenBank/DDBJ whole genome shotgun (WGS) entry which is preliminary data.</text>
</comment>
<protein>
    <submittedName>
        <fullName evidence="1">Dihydrodiol dehydrogenase</fullName>
    </submittedName>
</protein>
<accession>A0A132PUG1</accession>
<organism evidence="1 2">
    <name type="scientific">Mycolicibacterium wolinskyi</name>
    <dbReference type="NCBI Taxonomy" id="59750"/>
    <lineage>
        <taxon>Bacteria</taxon>
        <taxon>Bacillati</taxon>
        <taxon>Actinomycetota</taxon>
        <taxon>Actinomycetes</taxon>
        <taxon>Mycobacteriales</taxon>
        <taxon>Mycobacteriaceae</taxon>
        <taxon>Mycolicibacterium</taxon>
    </lineage>
</organism>
<name>A0A132PUG1_9MYCO</name>
<gene>
    <name evidence="1" type="ORF">AFM11_01550</name>
</gene>
<evidence type="ECO:0000313" key="1">
    <source>
        <dbReference type="EMBL" id="KWX25981.1"/>
    </source>
</evidence>
<dbReference type="PATRIC" id="fig|59750.3.peg.317"/>
<reference evidence="1 2" key="1">
    <citation type="submission" date="2015-07" db="EMBL/GenBank/DDBJ databases">
        <title>A draft genome sequence of Mycobacterium wolinskyi.</title>
        <authorList>
            <person name="de Man T.J."/>
            <person name="Perry K.A."/>
            <person name="Coulliette A.D."/>
            <person name="Jensen B."/>
            <person name="Toney N.C."/>
            <person name="Limbago B.M."/>
            <person name="Noble-Wang J."/>
        </authorList>
    </citation>
    <scope>NUCLEOTIDE SEQUENCE [LARGE SCALE GENOMIC DNA]</scope>
    <source>
        <strain evidence="1 2">CDC_01</strain>
    </source>
</reference>
<keyword evidence="2" id="KW-1185">Reference proteome</keyword>
<evidence type="ECO:0000313" key="2">
    <source>
        <dbReference type="Proteomes" id="UP000070612"/>
    </source>
</evidence>
<dbReference type="EMBL" id="LGTW01000001">
    <property type="protein sequence ID" value="KWX25981.1"/>
    <property type="molecule type" value="Genomic_DNA"/>
</dbReference>
<proteinExistence type="predicted"/>
<dbReference type="Proteomes" id="UP000070612">
    <property type="component" value="Unassembled WGS sequence"/>
</dbReference>
<sequence>MTTRLSNEFADVVLEVVSTGNGERLQITSPRRGTSIRLDPVELEALTWQTTDTFTRMLEGSIGPSRTEFGVAEPDFVRSDERTTL</sequence>
<dbReference type="RefSeq" id="WP_067842824.1">
    <property type="nucleotide sequence ID" value="NZ_JBJZOV010000002.1"/>
</dbReference>
<dbReference type="AlphaFoldDB" id="A0A132PUG1"/>